<evidence type="ECO:0000256" key="1">
    <source>
        <dbReference type="ARBA" id="ARBA00034120"/>
    </source>
</evidence>
<proteinExistence type="inferred from homology"/>
<dbReference type="PROSITE" id="PS50878">
    <property type="entry name" value="RT_POL"/>
    <property type="match status" value="1"/>
</dbReference>
<evidence type="ECO:0000313" key="4">
    <source>
        <dbReference type="EMBL" id="MCC8402252.1"/>
    </source>
</evidence>
<accession>A0ABS8KCX6</accession>
<dbReference type="Proteomes" id="UP001430614">
    <property type="component" value="Unassembled WGS sequence"/>
</dbReference>
<dbReference type="PANTHER" id="PTHR34047">
    <property type="entry name" value="NUCLEAR INTRON MATURASE 1, MITOCHONDRIAL-RELATED"/>
    <property type="match status" value="1"/>
</dbReference>
<name>A0ABS8KCX6_9BURK</name>
<dbReference type="EMBL" id="JAJITC010000005">
    <property type="protein sequence ID" value="MCC8402252.1"/>
    <property type="molecule type" value="Genomic_DNA"/>
</dbReference>
<keyword evidence="5" id="KW-1185">Reference proteome</keyword>
<comment type="caution">
    <text evidence="4">The sequence shown here is derived from an EMBL/GenBank/DDBJ whole genome shotgun (WGS) entry which is preliminary data.</text>
</comment>
<protein>
    <recommendedName>
        <fullName evidence="3">Reverse transcriptase domain-containing protein</fullName>
    </recommendedName>
</protein>
<dbReference type="InterPro" id="IPR000477">
    <property type="entry name" value="RT_dom"/>
</dbReference>
<sequence length="69" mass="7748">MEWPSNSVLENELVGATNEGSPEGGPLSPLLSNLVLDELARELERRGLRFVRYADDCNVYLRSERRASV</sequence>
<dbReference type="PANTHER" id="PTHR34047:SF8">
    <property type="entry name" value="PROTEIN YKFC"/>
    <property type="match status" value="1"/>
</dbReference>
<reference evidence="4 5" key="1">
    <citation type="submission" date="2021-11" db="EMBL/GenBank/DDBJ databases">
        <authorList>
            <person name="Oh E.-T."/>
            <person name="Kim S.-B."/>
        </authorList>
    </citation>
    <scope>NUCLEOTIDE SEQUENCE [LARGE SCALE GENOMIC DNA]</scope>
    <source>
        <strain evidence="4 5">MMS20-SJTN17</strain>
    </source>
</reference>
<dbReference type="Pfam" id="PF00078">
    <property type="entry name" value="RVT_1"/>
    <property type="match status" value="1"/>
</dbReference>
<dbReference type="InterPro" id="IPR043502">
    <property type="entry name" value="DNA/RNA_pol_sf"/>
</dbReference>
<evidence type="ECO:0000259" key="3">
    <source>
        <dbReference type="PROSITE" id="PS50878"/>
    </source>
</evidence>
<gene>
    <name evidence="4" type="ORF">LJ655_10160</name>
</gene>
<dbReference type="InterPro" id="IPR051083">
    <property type="entry name" value="GrpII_Intron_Splice-Mob/Def"/>
</dbReference>
<evidence type="ECO:0000313" key="5">
    <source>
        <dbReference type="Proteomes" id="UP001430614"/>
    </source>
</evidence>
<evidence type="ECO:0000256" key="2">
    <source>
        <dbReference type="SAM" id="MobiDB-lite"/>
    </source>
</evidence>
<comment type="similarity">
    <text evidence="1">Belongs to the bacterial reverse transcriptase family.</text>
</comment>
<organism evidence="4 5">
    <name type="scientific">Paraburkholderia translucens</name>
    <dbReference type="NCBI Taxonomy" id="2886945"/>
    <lineage>
        <taxon>Bacteria</taxon>
        <taxon>Pseudomonadati</taxon>
        <taxon>Pseudomonadota</taxon>
        <taxon>Betaproteobacteria</taxon>
        <taxon>Burkholderiales</taxon>
        <taxon>Burkholderiaceae</taxon>
        <taxon>Paraburkholderia</taxon>
    </lineage>
</organism>
<feature type="domain" description="Reverse transcriptase" evidence="3">
    <location>
        <begin position="1"/>
        <end position="69"/>
    </location>
</feature>
<feature type="region of interest" description="Disordered" evidence="2">
    <location>
        <begin position="1"/>
        <end position="28"/>
    </location>
</feature>
<dbReference type="SUPFAM" id="SSF56672">
    <property type="entry name" value="DNA/RNA polymerases"/>
    <property type="match status" value="1"/>
</dbReference>